<evidence type="ECO:0000313" key="1">
    <source>
        <dbReference type="EMBL" id="MBD6617193.1"/>
    </source>
</evidence>
<gene>
    <name evidence="1" type="ORF">FNW02_15465</name>
</gene>
<dbReference type="EMBL" id="VJXY01000015">
    <property type="protein sequence ID" value="MBD6617193.1"/>
    <property type="molecule type" value="Genomic_DNA"/>
</dbReference>
<proteinExistence type="predicted"/>
<organism evidence="1 2">
    <name type="scientific">Komarekiella delphini-convector SJRDD-AB1</name>
    <dbReference type="NCBI Taxonomy" id="2593771"/>
    <lineage>
        <taxon>Bacteria</taxon>
        <taxon>Bacillati</taxon>
        <taxon>Cyanobacteriota</taxon>
        <taxon>Cyanophyceae</taxon>
        <taxon>Nostocales</taxon>
        <taxon>Nostocaceae</taxon>
        <taxon>Komarekiella</taxon>
        <taxon>Komarekiella delphini-convector</taxon>
    </lineage>
</organism>
<dbReference type="RefSeq" id="WP_191758419.1">
    <property type="nucleotide sequence ID" value="NZ_VJXY01000015.1"/>
</dbReference>
<dbReference type="Proteomes" id="UP001165986">
    <property type="component" value="Unassembled WGS sequence"/>
</dbReference>
<protein>
    <submittedName>
        <fullName evidence="1">Uncharacterized protein</fullName>
    </submittedName>
</protein>
<accession>A0AA40SXM0</accession>
<evidence type="ECO:0000313" key="2">
    <source>
        <dbReference type="Proteomes" id="UP001165986"/>
    </source>
</evidence>
<name>A0AA40SXM0_9NOST</name>
<comment type="caution">
    <text evidence="1">The sequence shown here is derived from an EMBL/GenBank/DDBJ whole genome shotgun (WGS) entry which is preliminary data.</text>
</comment>
<dbReference type="AlphaFoldDB" id="A0AA40SXM0"/>
<reference evidence="1" key="1">
    <citation type="submission" date="2019-07" db="EMBL/GenBank/DDBJ databases">
        <title>Toxilogical consequences of a new and cryptic species of cyanobacteria (Komarekiella delphini-convector) recovered from the epidermis of a bottlenose dolphin and 1500 ft. in the air.</title>
        <authorList>
            <person name="Brown A.O."/>
            <person name="Dvorak P."/>
            <person name="Villanueva C.D."/>
            <person name="Foss A.J."/>
            <person name="Garvey A.D."/>
            <person name="Gibson Q.A."/>
            <person name="Johansen J.R."/>
            <person name="Casamatta D.A."/>
        </authorList>
    </citation>
    <scope>NUCLEOTIDE SEQUENCE</scope>
    <source>
        <strain evidence="1">SJRDD-AB1</strain>
    </source>
</reference>
<keyword evidence="2" id="KW-1185">Reference proteome</keyword>
<sequence length="60" mass="7495">MSKYKILKPDQRYTFNQYFQLPNPTAEIVAEFEYSYERRTLELPRYFDEINYLEFKKSIE</sequence>